<name>A0ABQ5ZSB7_9GAMM</name>
<comment type="caution">
    <text evidence="8">The sequence shown here is derived from an EMBL/GenBank/DDBJ whole genome shotgun (WGS) entry which is preliminary data.</text>
</comment>
<dbReference type="NCBIfam" id="TIGR00526">
    <property type="entry name" value="folB_dom"/>
    <property type="match status" value="1"/>
</dbReference>
<comment type="catalytic activity">
    <reaction evidence="1 6">
        <text>7,8-dihydroneopterin = 6-hydroxymethyl-7,8-dihydropterin + glycolaldehyde</text>
        <dbReference type="Rhea" id="RHEA:10540"/>
        <dbReference type="ChEBI" id="CHEBI:17001"/>
        <dbReference type="ChEBI" id="CHEBI:17071"/>
        <dbReference type="ChEBI" id="CHEBI:44841"/>
        <dbReference type="EC" id="4.1.2.25"/>
    </reaction>
</comment>
<dbReference type="EMBL" id="BSOR01000008">
    <property type="protein sequence ID" value="GLR63024.1"/>
    <property type="molecule type" value="Genomic_DNA"/>
</dbReference>
<comment type="function">
    <text evidence="6">Catalyzes the conversion of 7,8-dihydroneopterin to 6-hydroxymethyl-7,8-dihydropterin.</text>
</comment>
<reference evidence="9" key="1">
    <citation type="journal article" date="2019" name="Int. J. Syst. Evol. Microbiol.">
        <title>The Global Catalogue of Microorganisms (GCM) 10K type strain sequencing project: providing services to taxonomists for standard genome sequencing and annotation.</title>
        <authorList>
            <consortium name="The Broad Institute Genomics Platform"/>
            <consortium name="The Broad Institute Genome Sequencing Center for Infectious Disease"/>
            <person name="Wu L."/>
            <person name="Ma J."/>
        </authorList>
    </citation>
    <scope>NUCLEOTIDE SEQUENCE [LARGE SCALE GENOMIC DNA]</scope>
    <source>
        <strain evidence="9">NBRC 100033</strain>
    </source>
</reference>
<comment type="pathway">
    <text evidence="2 6">Cofactor biosynthesis; tetrahydrofolate biosynthesis; 2-amino-4-hydroxy-6-hydroxymethyl-7,8-dihydropteridine diphosphate from 7,8-dihydroneopterin triphosphate: step 3/4.</text>
</comment>
<dbReference type="RefSeq" id="WP_036239436.1">
    <property type="nucleotide sequence ID" value="NZ_BSOR01000008.1"/>
</dbReference>
<keyword evidence="4 6" id="KW-0289">Folate biosynthesis</keyword>
<comment type="similarity">
    <text evidence="3 6">Belongs to the DHNA family.</text>
</comment>
<dbReference type="PANTHER" id="PTHR42844:SF1">
    <property type="entry name" value="DIHYDRONEOPTERIN ALDOLASE 1-RELATED"/>
    <property type="match status" value="1"/>
</dbReference>
<evidence type="ECO:0000259" key="7">
    <source>
        <dbReference type="SMART" id="SM00905"/>
    </source>
</evidence>
<dbReference type="EC" id="4.1.2.25" evidence="6"/>
<evidence type="ECO:0000313" key="9">
    <source>
        <dbReference type="Proteomes" id="UP001156682"/>
    </source>
</evidence>
<dbReference type="Proteomes" id="UP001156682">
    <property type="component" value="Unassembled WGS sequence"/>
</dbReference>
<proteinExistence type="inferred from homology"/>
<keyword evidence="5 6" id="KW-0456">Lyase</keyword>
<dbReference type="InterPro" id="IPR006156">
    <property type="entry name" value="Dihydroneopterin_aldolase"/>
</dbReference>
<dbReference type="InterPro" id="IPR006157">
    <property type="entry name" value="FolB_dom"/>
</dbReference>
<evidence type="ECO:0000256" key="4">
    <source>
        <dbReference type="ARBA" id="ARBA00022909"/>
    </source>
</evidence>
<dbReference type="SUPFAM" id="SSF55620">
    <property type="entry name" value="Tetrahydrobiopterin biosynthesis enzymes-like"/>
    <property type="match status" value="1"/>
</dbReference>
<evidence type="ECO:0000256" key="3">
    <source>
        <dbReference type="ARBA" id="ARBA00005708"/>
    </source>
</evidence>
<evidence type="ECO:0000256" key="6">
    <source>
        <dbReference type="RuleBase" id="RU362079"/>
    </source>
</evidence>
<dbReference type="NCBIfam" id="TIGR00525">
    <property type="entry name" value="folB"/>
    <property type="match status" value="1"/>
</dbReference>
<keyword evidence="9" id="KW-1185">Reference proteome</keyword>
<organism evidence="8 9">
    <name type="scientific">Marinospirillum insulare</name>
    <dbReference type="NCBI Taxonomy" id="217169"/>
    <lineage>
        <taxon>Bacteria</taxon>
        <taxon>Pseudomonadati</taxon>
        <taxon>Pseudomonadota</taxon>
        <taxon>Gammaproteobacteria</taxon>
        <taxon>Oceanospirillales</taxon>
        <taxon>Oceanospirillaceae</taxon>
        <taxon>Marinospirillum</taxon>
    </lineage>
</organism>
<evidence type="ECO:0000256" key="1">
    <source>
        <dbReference type="ARBA" id="ARBA00001353"/>
    </source>
</evidence>
<dbReference type="InterPro" id="IPR043133">
    <property type="entry name" value="GTP-CH-I_C/QueF"/>
</dbReference>
<protein>
    <recommendedName>
        <fullName evidence="6">7,8-dihydroneopterin aldolase</fullName>
        <ecNumber evidence="6">4.1.2.25</ecNumber>
    </recommendedName>
</protein>
<gene>
    <name evidence="8" type="primary">folB</name>
    <name evidence="8" type="ORF">GCM10007878_04590</name>
</gene>
<sequence>MHKATSKFEDTVFIEGLSFLASIGVFDWEKQFEQKLVLDLELSTDTRPAAASDDLNLALNYAAVSELVINLAQSQHHDLIETLAEKIASQLLHNFNTQQVSLTLRKPSAVPAAASVGVKITRQRQEPTL</sequence>
<evidence type="ECO:0000313" key="8">
    <source>
        <dbReference type="EMBL" id="GLR63024.1"/>
    </source>
</evidence>
<dbReference type="Gene3D" id="3.30.1130.10">
    <property type="match status" value="1"/>
</dbReference>
<dbReference type="SMART" id="SM00905">
    <property type="entry name" value="FolB"/>
    <property type="match status" value="1"/>
</dbReference>
<dbReference type="PANTHER" id="PTHR42844">
    <property type="entry name" value="DIHYDRONEOPTERIN ALDOLASE 1-RELATED"/>
    <property type="match status" value="1"/>
</dbReference>
<evidence type="ECO:0000256" key="5">
    <source>
        <dbReference type="ARBA" id="ARBA00023239"/>
    </source>
</evidence>
<accession>A0ABQ5ZSB7</accession>
<dbReference type="CDD" id="cd00534">
    <property type="entry name" value="DHNA_DHNTPE"/>
    <property type="match status" value="1"/>
</dbReference>
<dbReference type="Pfam" id="PF02152">
    <property type="entry name" value="FolB"/>
    <property type="match status" value="1"/>
</dbReference>
<evidence type="ECO:0000256" key="2">
    <source>
        <dbReference type="ARBA" id="ARBA00005013"/>
    </source>
</evidence>
<feature type="domain" description="Dihydroneopterin aldolase/epimerase" evidence="7">
    <location>
        <begin position="12"/>
        <end position="122"/>
    </location>
</feature>